<evidence type="ECO:0000259" key="2">
    <source>
        <dbReference type="Pfam" id="PF13701"/>
    </source>
</evidence>
<evidence type="ECO:0000313" key="4">
    <source>
        <dbReference type="Proteomes" id="UP000179935"/>
    </source>
</evidence>
<keyword evidence="4" id="KW-1185">Reference proteome</keyword>
<dbReference type="InterPro" id="IPR025668">
    <property type="entry name" value="Tnp_DDE_dom"/>
</dbReference>
<dbReference type="Pfam" id="PF13701">
    <property type="entry name" value="DDE_Tnp_1_4"/>
    <property type="match status" value="1"/>
</dbReference>
<comment type="caution">
    <text evidence="3">The sequence shown here is derived from an EMBL/GenBank/DDBJ whole genome shotgun (WGS) entry which is preliminary data.</text>
</comment>
<dbReference type="Proteomes" id="UP000179935">
    <property type="component" value="Unassembled WGS sequence"/>
</dbReference>
<organism evidence="3 4">
    <name type="scientific">Streptomyces colonosanans</name>
    <dbReference type="NCBI Taxonomy" id="1428652"/>
    <lineage>
        <taxon>Bacteria</taxon>
        <taxon>Bacillati</taxon>
        <taxon>Actinomycetota</taxon>
        <taxon>Actinomycetes</taxon>
        <taxon>Kitasatosporales</taxon>
        <taxon>Streptomycetaceae</taxon>
        <taxon>Streptomyces</taxon>
    </lineage>
</organism>
<dbReference type="EMBL" id="MLYP01000058">
    <property type="protein sequence ID" value="OIJ88232.1"/>
    <property type="molecule type" value="Genomic_DNA"/>
</dbReference>
<dbReference type="STRING" id="1428652.BIV24_21875"/>
<evidence type="ECO:0000256" key="1">
    <source>
        <dbReference type="SAM" id="MobiDB-lite"/>
    </source>
</evidence>
<feature type="domain" description="Transposase DDE" evidence="2">
    <location>
        <begin position="3"/>
        <end position="164"/>
    </location>
</feature>
<evidence type="ECO:0000313" key="3">
    <source>
        <dbReference type="EMBL" id="OIJ88232.1"/>
    </source>
</evidence>
<gene>
    <name evidence="3" type="ORF">BIV24_21875</name>
</gene>
<sequence length="228" mass="24180">MFGPVASDPTVFRLVDTLAVSGSKALAAIRGARSQVREPVWELAGAQSPAVDGQVIVDIDGVLVLTHSEKQDATATWKKNHGHYPLVVYVDHGQARPGQARSGKPVAALPQPGNAGFNTAAGPMGSAQIALAELPELLRRTQILVRTDSAAGAHRFLDRRSGRSLQPRVPVSTNAESRPVNKLTGNHEFETSAFVRLSVFRCGNSCGRYVDCALTDTPTVPLAVSLSP</sequence>
<proteinExistence type="predicted"/>
<name>A0A1S2P3Z5_9ACTN</name>
<accession>A0A1S2P3Z5</accession>
<feature type="region of interest" description="Disordered" evidence="1">
    <location>
        <begin position="155"/>
        <end position="180"/>
    </location>
</feature>
<dbReference type="AlphaFoldDB" id="A0A1S2P3Z5"/>
<protein>
    <recommendedName>
        <fullName evidence="2">Transposase DDE domain-containing protein</fullName>
    </recommendedName>
</protein>
<reference evidence="3 4" key="1">
    <citation type="submission" date="2016-10" db="EMBL/GenBank/DDBJ databases">
        <title>Genome sequence of Streptomyces sp. MUSC 93.</title>
        <authorList>
            <person name="Lee L.-H."/>
            <person name="Ser H.-L."/>
            <person name="Law J.W.-F."/>
        </authorList>
    </citation>
    <scope>NUCLEOTIDE SEQUENCE [LARGE SCALE GENOMIC DNA]</scope>
    <source>
        <strain evidence="3 4">MUSC 93</strain>
    </source>
</reference>